<dbReference type="InterPro" id="IPR014964">
    <property type="entry name" value="DUF1830"/>
</dbReference>
<dbReference type="Proteomes" id="UP000238634">
    <property type="component" value="Unassembled WGS sequence"/>
</dbReference>
<organism evidence="1 2">
    <name type="scientific">Phormidesmis priestleyi ULC007</name>
    <dbReference type="NCBI Taxonomy" id="1920490"/>
    <lineage>
        <taxon>Bacteria</taxon>
        <taxon>Bacillati</taxon>
        <taxon>Cyanobacteriota</taxon>
        <taxon>Cyanophyceae</taxon>
        <taxon>Leptolyngbyales</taxon>
        <taxon>Leptolyngbyaceae</taxon>
        <taxon>Phormidesmis</taxon>
    </lineage>
</organism>
<evidence type="ECO:0000313" key="2">
    <source>
        <dbReference type="Proteomes" id="UP000238634"/>
    </source>
</evidence>
<proteinExistence type="predicted"/>
<evidence type="ECO:0000313" key="1">
    <source>
        <dbReference type="EMBL" id="PSB20305.1"/>
    </source>
</evidence>
<protein>
    <submittedName>
        <fullName evidence="1">DUF1830 domain-containing protein</fullName>
    </submittedName>
</protein>
<dbReference type="Pfam" id="PF08865">
    <property type="entry name" value="DUF1830"/>
    <property type="match status" value="1"/>
</dbReference>
<keyword evidence="2" id="KW-1185">Reference proteome</keyword>
<gene>
    <name evidence="1" type="ORF">C7B65_07615</name>
</gene>
<reference evidence="1 2" key="2">
    <citation type="submission" date="2018-03" db="EMBL/GenBank/DDBJ databases">
        <title>The ancient ancestry and fast evolution of plastids.</title>
        <authorList>
            <person name="Moore K.R."/>
            <person name="Magnabosco C."/>
            <person name="Momper L."/>
            <person name="Gold D.A."/>
            <person name="Bosak T."/>
            <person name="Fournier G.P."/>
        </authorList>
    </citation>
    <scope>NUCLEOTIDE SEQUENCE [LARGE SCALE GENOMIC DNA]</scope>
    <source>
        <strain evidence="1 2">ULC007</strain>
    </source>
</reference>
<dbReference type="EMBL" id="PVWG01000006">
    <property type="protein sequence ID" value="PSB20305.1"/>
    <property type="molecule type" value="Genomic_DNA"/>
</dbReference>
<sequence length="99" mass="11046">MTQHSSASPSDGTDRVLCYYINATSQLQMARITHLASGCFERLIFPGQRLLFEAPPDALLEIHSSKATNTSLLAQIPCQQLRVYEKLASSDRTHVVERL</sequence>
<dbReference type="RefSeq" id="WP_073070224.1">
    <property type="nucleotide sequence ID" value="NZ_MPPI01000006.1"/>
</dbReference>
<accession>A0A2T1DIL7</accession>
<dbReference type="AlphaFoldDB" id="A0A2T1DIL7"/>
<comment type="caution">
    <text evidence="1">The sequence shown here is derived from an EMBL/GenBank/DDBJ whole genome shotgun (WGS) entry which is preliminary data.</text>
</comment>
<name>A0A2T1DIL7_9CYAN</name>
<reference evidence="1 2" key="1">
    <citation type="submission" date="2018-02" db="EMBL/GenBank/DDBJ databases">
        <authorList>
            <person name="Cohen D.B."/>
            <person name="Kent A.D."/>
        </authorList>
    </citation>
    <scope>NUCLEOTIDE SEQUENCE [LARGE SCALE GENOMIC DNA]</scope>
    <source>
        <strain evidence="1 2">ULC007</strain>
    </source>
</reference>
<dbReference type="OrthoDB" id="460810at2"/>
<dbReference type="STRING" id="1920490.GCA_001895925_04097"/>